<dbReference type="Proteomes" id="UP000178911">
    <property type="component" value="Unassembled WGS sequence"/>
</dbReference>
<evidence type="ECO:0000256" key="2">
    <source>
        <dbReference type="SAM" id="Phobius"/>
    </source>
</evidence>
<gene>
    <name evidence="4" type="ORF">A3A13_04525</name>
</gene>
<feature type="domain" description="PNPLA" evidence="3">
    <location>
        <begin position="15"/>
        <end position="233"/>
    </location>
</feature>
<dbReference type="Gene3D" id="3.40.1090.10">
    <property type="entry name" value="Cytosolic phospholipase A2 catalytic domain"/>
    <property type="match status" value="1"/>
</dbReference>
<keyword evidence="2" id="KW-0812">Transmembrane</keyword>
<dbReference type="AlphaFoldDB" id="A0A1F8GDA7"/>
<dbReference type="InterPro" id="IPR002641">
    <property type="entry name" value="PNPLA_dom"/>
</dbReference>
<keyword evidence="1" id="KW-0443">Lipid metabolism</keyword>
<dbReference type="Pfam" id="PF01734">
    <property type="entry name" value="Patatin"/>
    <property type="match status" value="1"/>
</dbReference>
<accession>A0A1F8GDA7</accession>
<protein>
    <recommendedName>
        <fullName evidence="3">PNPLA domain-containing protein</fullName>
    </recommendedName>
</protein>
<keyword evidence="2" id="KW-0472">Membrane</keyword>
<dbReference type="SUPFAM" id="SSF52151">
    <property type="entry name" value="FabD/lysophospholipase-like"/>
    <property type="match status" value="1"/>
</dbReference>
<organism evidence="4 5">
    <name type="scientific">Candidatus Yanofskybacteria bacterium RIFCSPLOWO2_01_FULL_43_22</name>
    <dbReference type="NCBI Taxonomy" id="1802695"/>
    <lineage>
        <taxon>Bacteria</taxon>
        <taxon>Candidatus Yanofskyibacteriota</taxon>
    </lineage>
</organism>
<keyword evidence="2" id="KW-1133">Transmembrane helix</keyword>
<name>A0A1F8GDA7_9BACT</name>
<proteinExistence type="predicted"/>
<dbReference type="GO" id="GO:0006629">
    <property type="term" value="P:lipid metabolic process"/>
    <property type="evidence" value="ECO:0007669"/>
    <property type="project" value="UniProtKB-KW"/>
</dbReference>
<comment type="caution">
    <text evidence="4">The sequence shown here is derived from an EMBL/GenBank/DDBJ whole genome shotgun (WGS) entry which is preliminary data.</text>
</comment>
<evidence type="ECO:0000256" key="1">
    <source>
        <dbReference type="ARBA" id="ARBA00023098"/>
    </source>
</evidence>
<dbReference type="EMBL" id="MGKJ01000020">
    <property type="protein sequence ID" value="OGN23352.1"/>
    <property type="molecule type" value="Genomic_DNA"/>
</dbReference>
<feature type="transmembrane region" description="Helical" evidence="2">
    <location>
        <begin position="81"/>
        <end position="99"/>
    </location>
</feature>
<dbReference type="InterPro" id="IPR016035">
    <property type="entry name" value="Acyl_Trfase/lysoPLipase"/>
</dbReference>
<dbReference type="STRING" id="1802695.A3A13_04525"/>
<evidence type="ECO:0000313" key="5">
    <source>
        <dbReference type="Proteomes" id="UP000178911"/>
    </source>
</evidence>
<sequence>MNERRDLVINLPGSIMRLPLHAGALKAYYDLGLPKPDEILASSSGGMAGSAFVGWEFDKGVRVIGNMSPDQIFSFRRKLKLKLIALGISTVGLGLLVLLDHKLSRGKKAAFGLVGLATLLATDAIVGNELVHSESHLSPGPLRNLLQKNLDFPAIFNSPIRLGIIVADMSKPGEVIFYNHHPLNSDPNNTAHRERWINVLLASARLPGKFPFINIDGIDTVDGEVWTDFPIRQMKHYRKAIRFDYWPPLTSEPPPREWISDLGRSFDIMRDRCTHKKIEYYELERRSNPELPEIYYVRLNLKLMECLPRIRLQDFTPDQMKELENIGYAAVMDQKAELRRYLET</sequence>
<evidence type="ECO:0000259" key="3">
    <source>
        <dbReference type="Pfam" id="PF01734"/>
    </source>
</evidence>
<evidence type="ECO:0000313" key="4">
    <source>
        <dbReference type="EMBL" id="OGN23352.1"/>
    </source>
</evidence>
<reference evidence="4 5" key="1">
    <citation type="journal article" date="2016" name="Nat. Commun.">
        <title>Thousands of microbial genomes shed light on interconnected biogeochemical processes in an aquifer system.</title>
        <authorList>
            <person name="Anantharaman K."/>
            <person name="Brown C.T."/>
            <person name="Hug L.A."/>
            <person name="Sharon I."/>
            <person name="Castelle C.J."/>
            <person name="Probst A.J."/>
            <person name="Thomas B.C."/>
            <person name="Singh A."/>
            <person name="Wilkins M.J."/>
            <person name="Karaoz U."/>
            <person name="Brodie E.L."/>
            <person name="Williams K.H."/>
            <person name="Hubbard S.S."/>
            <person name="Banfield J.F."/>
        </authorList>
    </citation>
    <scope>NUCLEOTIDE SEQUENCE [LARGE SCALE GENOMIC DNA]</scope>
</reference>